<dbReference type="NCBIfam" id="TIGR01510">
    <property type="entry name" value="coaD_prev_kdtB"/>
    <property type="match status" value="1"/>
</dbReference>
<evidence type="ECO:0000313" key="11">
    <source>
        <dbReference type="EMBL" id="QVI19662.1"/>
    </source>
</evidence>
<evidence type="ECO:0000313" key="12">
    <source>
        <dbReference type="Proteomes" id="UP000683310"/>
    </source>
</evidence>
<keyword evidence="3 9" id="KW-0548">Nucleotidyltransferase</keyword>
<dbReference type="NCBIfam" id="TIGR00125">
    <property type="entry name" value="cyt_tran_rel"/>
    <property type="match status" value="1"/>
</dbReference>
<feature type="binding site" evidence="9">
    <location>
        <position position="17"/>
    </location>
    <ligand>
        <name>ATP</name>
        <dbReference type="ChEBI" id="CHEBI:30616"/>
    </ligand>
</feature>
<feature type="binding site" evidence="9">
    <location>
        <position position="41"/>
    </location>
    <ligand>
        <name>substrate</name>
    </ligand>
</feature>
<feature type="domain" description="Cytidyltransferase-like" evidence="10">
    <location>
        <begin position="6"/>
        <end position="131"/>
    </location>
</feature>
<dbReference type="PANTHER" id="PTHR21342:SF1">
    <property type="entry name" value="PHOSPHOPANTETHEINE ADENYLYLTRANSFERASE"/>
    <property type="match status" value="1"/>
</dbReference>
<feature type="binding site" evidence="9">
    <location>
        <position position="9"/>
    </location>
    <ligand>
        <name>substrate</name>
    </ligand>
</feature>
<evidence type="ECO:0000256" key="1">
    <source>
        <dbReference type="ARBA" id="ARBA00022490"/>
    </source>
</evidence>
<evidence type="ECO:0000256" key="9">
    <source>
        <dbReference type="HAMAP-Rule" id="MF_00151"/>
    </source>
</evidence>
<evidence type="ECO:0000256" key="7">
    <source>
        <dbReference type="ARBA" id="ARBA00022993"/>
    </source>
</evidence>
<comment type="similarity">
    <text evidence="9">Belongs to the bacterial CoaD family.</text>
</comment>
<comment type="catalytic activity">
    <reaction evidence="8 9">
        <text>(R)-4'-phosphopantetheine + ATP + H(+) = 3'-dephospho-CoA + diphosphate</text>
        <dbReference type="Rhea" id="RHEA:19801"/>
        <dbReference type="ChEBI" id="CHEBI:15378"/>
        <dbReference type="ChEBI" id="CHEBI:30616"/>
        <dbReference type="ChEBI" id="CHEBI:33019"/>
        <dbReference type="ChEBI" id="CHEBI:57328"/>
        <dbReference type="ChEBI" id="CHEBI:61723"/>
        <dbReference type="EC" id="2.7.7.3"/>
    </reaction>
</comment>
<dbReference type="SUPFAM" id="SSF52374">
    <property type="entry name" value="Nucleotidylyl transferase"/>
    <property type="match status" value="1"/>
</dbReference>
<sequence length="168" mass="18016">MATALCSGSFDPVTCGHLNVFERAAAQFDDLVVTVVVNANKKTMFTLDERVEMLREVTAHLGNVRVASWQGLLVDFAREQGITAIVKGLRAGDFNYERSMAQMNHTLTGVDTVFIASDPAYGSVSSSLVKQVAAAGGDLTGLLPIPVHSRLLERLKVQPVATDIPSCP</sequence>
<organism evidence="11 12">
    <name type="scientific">Nocardia tengchongensis</name>
    <dbReference type="NCBI Taxonomy" id="2055889"/>
    <lineage>
        <taxon>Bacteria</taxon>
        <taxon>Bacillati</taxon>
        <taxon>Actinomycetota</taxon>
        <taxon>Actinomycetes</taxon>
        <taxon>Mycobacteriales</taxon>
        <taxon>Nocardiaceae</taxon>
        <taxon>Nocardia</taxon>
    </lineage>
</organism>
<dbReference type="InterPro" id="IPR004821">
    <property type="entry name" value="Cyt_trans-like"/>
</dbReference>
<feature type="binding site" evidence="9">
    <location>
        <position position="87"/>
    </location>
    <ligand>
        <name>substrate</name>
    </ligand>
</feature>
<dbReference type="PANTHER" id="PTHR21342">
    <property type="entry name" value="PHOSPHOPANTETHEINE ADENYLYLTRANSFERASE"/>
    <property type="match status" value="1"/>
</dbReference>
<comment type="cofactor">
    <cofactor evidence="9">
        <name>Mg(2+)</name>
        <dbReference type="ChEBI" id="CHEBI:18420"/>
    </cofactor>
</comment>
<keyword evidence="12" id="KW-1185">Reference proteome</keyword>
<keyword evidence="6 9" id="KW-0460">Magnesium</keyword>
<comment type="subcellular location">
    <subcellularLocation>
        <location evidence="9">Cytoplasm</location>
    </subcellularLocation>
</comment>
<keyword evidence="4 9" id="KW-0547">Nucleotide-binding</keyword>
<reference evidence="11 12" key="1">
    <citation type="submission" date="2021-04" db="EMBL/GenBank/DDBJ databases">
        <title>Nocardia tengchongensis.</title>
        <authorList>
            <person name="Zhuang k."/>
            <person name="Ran Y."/>
            <person name="Li W."/>
        </authorList>
    </citation>
    <scope>NUCLEOTIDE SEQUENCE [LARGE SCALE GENOMIC DNA]</scope>
    <source>
        <strain evidence="11 12">CFH S0057</strain>
    </source>
</reference>
<dbReference type="PRINTS" id="PR01020">
    <property type="entry name" value="LPSBIOSNTHSS"/>
</dbReference>
<comment type="function">
    <text evidence="9">Reversibly transfers an adenylyl group from ATP to 4'-phosphopantetheine, yielding dephospho-CoA (dPCoA) and pyrophosphate.</text>
</comment>
<dbReference type="EC" id="2.7.7.3" evidence="9"/>
<keyword evidence="7 9" id="KW-0173">Coenzyme A biosynthesis</keyword>
<keyword evidence="2 9" id="KW-0808">Transferase</keyword>
<feature type="binding site" evidence="9">
    <location>
        <begin position="9"/>
        <end position="10"/>
    </location>
    <ligand>
        <name>ATP</name>
        <dbReference type="ChEBI" id="CHEBI:30616"/>
    </ligand>
</feature>
<comment type="subunit">
    <text evidence="9">Homohexamer.</text>
</comment>
<dbReference type="Pfam" id="PF01467">
    <property type="entry name" value="CTP_transf_like"/>
    <property type="match status" value="1"/>
</dbReference>
<dbReference type="RefSeq" id="WP_213555694.1">
    <property type="nucleotide sequence ID" value="NZ_JBHZDX010000010.1"/>
</dbReference>
<dbReference type="Proteomes" id="UP000683310">
    <property type="component" value="Chromosome"/>
</dbReference>
<feature type="binding site" evidence="9">
    <location>
        <begin position="121"/>
        <end position="127"/>
    </location>
    <ligand>
        <name>ATP</name>
        <dbReference type="ChEBI" id="CHEBI:30616"/>
    </ligand>
</feature>
<gene>
    <name evidence="9 11" type="primary">coaD</name>
    <name evidence="11" type="ORF">KHQ06_25315</name>
</gene>
<keyword evidence="5 9" id="KW-0067">ATP-binding</keyword>
<evidence type="ECO:0000256" key="5">
    <source>
        <dbReference type="ARBA" id="ARBA00022840"/>
    </source>
</evidence>
<comment type="pathway">
    <text evidence="9">Cofactor biosynthesis; coenzyme A biosynthesis; CoA from (R)-pantothenate: step 4/5.</text>
</comment>
<evidence type="ECO:0000256" key="2">
    <source>
        <dbReference type="ARBA" id="ARBA00022679"/>
    </source>
</evidence>
<feature type="binding site" evidence="9">
    <location>
        <begin position="88"/>
        <end position="90"/>
    </location>
    <ligand>
        <name>ATP</name>
        <dbReference type="ChEBI" id="CHEBI:30616"/>
    </ligand>
</feature>
<evidence type="ECO:0000259" key="10">
    <source>
        <dbReference type="Pfam" id="PF01467"/>
    </source>
</evidence>
<proteinExistence type="inferred from homology"/>
<dbReference type="Gene3D" id="3.40.50.620">
    <property type="entry name" value="HUPs"/>
    <property type="match status" value="1"/>
</dbReference>
<accession>A0ABX8CJU2</accession>
<keyword evidence="1 9" id="KW-0963">Cytoplasm</keyword>
<dbReference type="HAMAP" id="MF_00151">
    <property type="entry name" value="PPAT_bact"/>
    <property type="match status" value="1"/>
</dbReference>
<feature type="binding site" evidence="9">
    <location>
        <position position="73"/>
    </location>
    <ligand>
        <name>substrate</name>
    </ligand>
</feature>
<evidence type="ECO:0000256" key="6">
    <source>
        <dbReference type="ARBA" id="ARBA00022842"/>
    </source>
</evidence>
<dbReference type="EMBL" id="CP074371">
    <property type="protein sequence ID" value="QVI19662.1"/>
    <property type="molecule type" value="Genomic_DNA"/>
</dbReference>
<dbReference type="CDD" id="cd02163">
    <property type="entry name" value="PPAT"/>
    <property type="match status" value="1"/>
</dbReference>
<evidence type="ECO:0000256" key="4">
    <source>
        <dbReference type="ARBA" id="ARBA00022741"/>
    </source>
</evidence>
<evidence type="ECO:0000256" key="8">
    <source>
        <dbReference type="ARBA" id="ARBA00029346"/>
    </source>
</evidence>
<dbReference type="InterPro" id="IPR014729">
    <property type="entry name" value="Rossmann-like_a/b/a_fold"/>
</dbReference>
<protein>
    <recommendedName>
        <fullName evidence="9">Phosphopantetheine adenylyltransferase</fullName>
        <ecNumber evidence="9">2.7.7.3</ecNumber>
    </recommendedName>
    <alternativeName>
        <fullName evidence="9">Dephospho-CoA pyrophosphorylase</fullName>
    </alternativeName>
    <alternativeName>
        <fullName evidence="9">Pantetheine-phosphate adenylyltransferase</fullName>
        <shortName evidence="9">PPAT</shortName>
    </alternativeName>
</protein>
<feature type="binding site" evidence="9">
    <location>
        <position position="97"/>
    </location>
    <ligand>
        <name>ATP</name>
        <dbReference type="ChEBI" id="CHEBI:30616"/>
    </ligand>
</feature>
<name>A0ABX8CJU2_9NOCA</name>
<feature type="site" description="Transition state stabilizer" evidence="9">
    <location>
        <position position="17"/>
    </location>
</feature>
<dbReference type="GO" id="GO:0004595">
    <property type="term" value="F:pantetheine-phosphate adenylyltransferase activity"/>
    <property type="evidence" value="ECO:0007669"/>
    <property type="project" value="UniProtKB-EC"/>
</dbReference>
<evidence type="ECO:0000256" key="3">
    <source>
        <dbReference type="ARBA" id="ARBA00022695"/>
    </source>
</evidence>
<dbReference type="InterPro" id="IPR001980">
    <property type="entry name" value="PPAT"/>
</dbReference>